<accession>A0A699Z9E1</accession>
<comment type="caution">
    <text evidence="1">The sequence shown here is derived from an EMBL/GenBank/DDBJ whole genome shotgun (WGS) entry which is preliminary data.</text>
</comment>
<dbReference type="AlphaFoldDB" id="A0A699Z9E1"/>
<organism evidence="1 2">
    <name type="scientific">Haematococcus lacustris</name>
    <name type="common">Green alga</name>
    <name type="synonym">Haematococcus pluvialis</name>
    <dbReference type="NCBI Taxonomy" id="44745"/>
    <lineage>
        <taxon>Eukaryota</taxon>
        <taxon>Viridiplantae</taxon>
        <taxon>Chlorophyta</taxon>
        <taxon>core chlorophytes</taxon>
        <taxon>Chlorophyceae</taxon>
        <taxon>CS clade</taxon>
        <taxon>Chlamydomonadales</taxon>
        <taxon>Haematococcaceae</taxon>
        <taxon>Haematococcus</taxon>
    </lineage>
</organism>
<proteinExistence type="predicted"/>
<sequence length="47" mass="4923">MDVGAAKGATLEEIRDASVLLHVVDISHHNAAAQCDAVLSPDLDKQP</sequence>
<evidence type="ECO:0000313" key="2">
    <source>
        <dbReference type="Proteomes" id="UP000485058"/>
    </source>
</evidence>
<reference evidence="1 2" key="1">
    <citation type="submission" date="2020-02" db="EMBL/GenBank/DDBJ databases">
        <title>Draft genome sequence of Haematococcus lacustris strain NIES-144.</title>
        <authorList>
            <person name="Morimoto D."/>
            <person name="Nakagawa S."/>
            <person name="Yoshida T."/>
            <person name="Sawayama S."/>
        </authorList>
    </citation>
    <scope>NUCLEOTIDE SEQUENCE [LARGE SCALE GENOMIC DNA]</scope>
    <source>
        <strain evidence="1 2">NIES-144</strain>
    </source>
</reference>
<name>A0A699Z9E1_HAELA</name>
<gene>
    <name evidence="1" type="ORF">HaLaN_16186</name>
</gene>
<protein>
    <submittedName>
        <fullName evidence="1">Hflx-type G domain-containing protein</fullName>
    </submittedName>
</protein>
<dbReference type="Proteomes" id="UP000485058">
    <property type="component" value="Unassembled WGS sequence"/>
</dbReference>
<keyword evidence="2" id="KW-1185">Reference proteome</keyword>
<dbReference type="EMBL" id="BLLF01001433">
    <property type="protein sequence ID" value="GFH19267.1"/>
    <property type="molecule type" value="Genomic_DNA"/>
</dbReference>
<evidence type="ECO:0000313" key="1">
    <source>
        <dbReference type="EMBL" id="GFH19267.1"/>
    </source>
</evidence>